<keyword evidence="11" id="KW-1133">Transmembrane helix</keyword>
<dbReference type="InterPro" id="IPR005467">
    <property type="entry name" value="His_kinase_dom"/>
</dbReference>
<protein>
    <recommendedName>
        <fullName evidence="3">histidine kinase</fullName>
        <ecNumber evidence="3">2.7.13.3</ecNumber>
    </recommendedName>
</protein>
<dbReference type="PROSITE" id="PS50113">
    <property type="entry name" value="PAC"/>
    <property type="match status" value="1"/>
</dbReference>
<organism evidence="21 22">
    <name type="scientific">Aeromonas popoffii</name>
    <dbReference type="NCBI Taxonomy" id="70856"/>
    <lineage>
        <taxon>Bacteria</taxon>
        <taxon>Pseudomonadati</taxon>
        <taxon>Pseudomonadota</taxon>
        <taxon>Gammaproteobacteria</taxon>
        <taxon>Aeromonadales</taxon>
        <taxon>Aeromonadaceae</taxon>
        <taxon>Aeromonas</taxon>
    </lineage>
</organism>
<keyword evidence="13" id="KW-0472">Membrane</keyword>
<dbReference type="Gene3D" id="3.30.450.20">
    <property type="entry name" value="PAS domain"/>
    <property type="match status" value="2"/>
</dbReference>
<feature type="modified residue" description="4-aspartylphosphate" evidence="15">
    <location>
        <position position="1231"/>
    </location>
</feature>
<dbReference type="PROSITE" id="PS50894">
    <property type="entry name" value="HPT"/>
    <property type="match status" value="1"/>
</dbReference>
<dbReference type="NCBIfam" id="TIGR00229">
    <property type="entry name" value="sensory_box"/>
    <property type="match status" value="2"/>
</dbReference>
<keyword evidence="8" id="KW-0812">Transmembrane</keyword>
<gene>
    <name evidence="21" type="ORF">KAT72_11805</name>
</gene>
<dbReference type="InterPro" id="IPR049871">
    <property type="entry name" value="BvgS-like_periplasmic2"/>
</dbReference>
<dbReference type="InterPro" id="IPR001638">
    <property type="entry name" value="Solute-binding_3/MltF_N"/>
</dbReference>
<dbReference type="InterPro" id="IPR004358">
    <property type="entry name" value="Sig_transdc_His_kin-like_C"/>
</dbReference>
<dbReference type="Pfam" id="PF00497">
    <property type="entry name" value="SBP_bac_3"/>
    <property type="match status" value="2"/>
</dbReference>
<dbReference type="SUPFAM" id="SSF47226">
    <property type="entry name" value="Histidine-containing phosphotransfer domain, HPT domain"/>
    <property type="match status" value="1"/>
</dbReference>
<evidence type="ECO:0000256" key="11">
    <source>
        <dbReference type="ARBA" id="ARBA00022989"/>
    </source>
</evidence>
<feature type="signal peptide" evidence="16">
    <location>
        <begin position="1"/>
        <end position="22"/>
    </location>
</feature>
<evidence type="ECO:0000256" key="7">
    <source>
        <dbReference type="ARBA" id="ARBA00022679"/>
    </source>
</evidence>
<evidence type="ECO:0000259" key="18">
    <source>
        <dbReference type="PROSITE" id="PS50110"/>
    </source>
</evidence>
<evidence type="ECO:0000256" key="6">
    <source>
        <dbReference type="ARBA" id="ARBA00022553"/>
    </source>
</evidence>
<dbReference type="InterPro" id="IPR000700">
    <property type="entry name" value="PAS-assoc_C"/>
</dbReference>
<keyword evidence="5" id="KW-0997">Cell inner membrane</keyword>
<dbReference type="InterPro" id="IPR036641">
    <property type="entry name" value="HPT_dom_sf"/>
</dbReference>
<dbReference type="CDD" id="cd00130">
    <property type="entry name" value="PAS"/>
    <property type="match status" value="1"/>
</dbReference>
<evidence type="ECO:0000256" key="9">
    <source>
        <dbReference type="ARBA" id="ARBA00022777"/>
    </source>
</evidence>
<evidence type="ECO:0000256" key="1">
    <source>
        <dbReference type="ARBA" id="ARBA00000085"/>
    </source>
</evidence>
<keyword evidence="6 15" id="KW-0597">Phosphoprotein</keyword>
<dbReference type="PROSITE" id="PS50110">
    <property type="entry name" value="RESPONSE_REGULATORY"/>
    <property type="match status" value="1"/>
</dbReference>
<dbReference type="InterPro" id="IPR001789">
    <property type="entry name" value="Sig_transdc_resp-reg_receiver"/>
</dbReference>
<dbReference type="CDD" id="cd00082">
    <property type="entry name" value="HisKA"/>
    <property type="match status" value="1"/>
</dbReference>
<dbReference type="SMART" id="SM00448">
    <property type="entry name" value="REC"/>
    <property type="match status" value="1"/>
</dbReference>
<evidence type="ECO:0000256" key="16">
    <source>
        <dbReference type="SAM" id="SignalP"/>
    </source>
</evidence>
<dbReference type="Pfam" id="PF08448">
    <property type="entry name" value="PAS_4"/>
    <property type="match status" value="1"/>
</dbReference>
<evidence type="ECO:0000256" key="13">
    <source>
        <dbReference type="ARBA" id="ARBA00023136"/>
    </source>
</evidence>
<dbReference type="CDD" id="cd16922">
    <property type="entry name" value="HATPase_EvgS-ArcB-TorS-like"/>
    <property type="match status" value="1"/>
</dbReference>
<dbReference type="PRINTS" id="PR00344">
    <property type="entry name" value="BCTRLSENSOR"/>
</dbReference>
<dbReference type="SMART" id="SM00062">
    <property type="entry name" value="PBPb"/>
    <property type="match status" value="2"/>
</dbReference>
<dbReference type="SMART" id="SM00388">
    <property type="entry name" value="HisKA"/>
    <property type="match status" value="1"/>
</dbReference>
<evidence type="ECO:0000256" key="12">
    <source>
        <dbReference type="ARBA" id="ARBA00023012"/>
    </source>
</evidence>
<dbReference type="Gene3D" id="1.20.120.160">
    <property type="entry name" value="HPT domain"/>
    <property type="match status" value="1"/>
</dbReference>
<dbReference type="SMART" id="SM00387">
    <property type="entry name" value="HATPase_c"/>
    <property type="match status" value="1"/>
</dbReference>
<dbReference type="InterPro" id="IPR036890">
    <property type="entry name" value="HATPase_C_sf"/>
</dbReference>
<sequence>MLRLCYRAFLLCWLACWSLAAAAETGLDKDRMGLSERLWLATRSDLVVGMPSVAWPPYVYANSRGGYSGPLDDFASLIASRLGLTLRYKTYPYYAGAQQALLDGEVDMLLGVTPSQSRQQQMRFTSDLVGMPRGILLAKGDDQLTLTAARQLRWVCEHSFSSCETLAELGMTHLAEADSSEEAVFMVKRGLADAYLADLPALVRLQRLQQQANLKVITPDWVTDTSVAIAVGPSNQGLQGLLELALNDIPLNERRRILETGGIVDFELANGPRQIIFNQSELEWLAQHPTLRFGVAPDWPAVSEIDGSGQFKGFLADLLKLLSVRSGLQFTLVPTSSWVETQALFKAGKLDLIPAMTPTPERRQFSLFTPEYAFIHRVLVARHGEVELEDLNQLKGRRVGIVAGTIEKSLLKAVGAYPVTVSSDTRLLPLLDRHEVDYVLMSMQRLQLALQKGFNNRYQVVFSGNELRVPIAMATHQQDPMLQQILTKVLLSIRPDELSRLEQKWFSLTIQTGINPATVMRWSFFGIGAFLLSALLFIGWNRTLRRQIVQRQLAEDKLNEQLTFVQTLLNSLPNMVALRNREQCITLCNQAYRDAFIGAKAGADYYDLDGMPPEERERVFREELEVWQSGEQLEGAGYSRRQDGTMFHVIYAKRPYRSPNGDMLGVLTVLTDVTRIKEAEARARQAETRLTQITDSMPGIVYQYLWQGPGKGRFLYASQGASEILGASQQDMLSAESGGEVFGFTEEALQDFVSKLANHAETLARLDLEVRVERPEGDRYLQVRGSFVPQDEGNLILNGVIQDITALKRQENDLREARAYAEQAMQVRSRFLATMSHELRTPISGMHGMLELLQMSELNEDQRYMLRNVITSTNNLLYLVNDVLDFSKIEAGQLQLHYQDCRLSSVICDVIRGHATLAHGKGLKVALEWAIEVPDLARIDAVRVGQVLSNLLNNAVKFTERGEIRIQVSYRVEQLFIAVSDTGIGIAEEKQDRLFTPFEQVESDITRRFGGTGLGLAICHQLAQKMGGSLALESKPGQGTRLTFCFPLTECQWDVPPLAGQQWWLFGEDAALQSAMQRLGARLNRLDPQQWQQPVSGLLLAEEGWLEQALGSEWSTRLQQSALKGIVLSPLEALRGRMDSDAWWRLGQSPLYPDLLLETCHQLLGEKAINPVQAHAAQLQGRVLVADDHPINRALLARQLGILGVDAEVVDDGEKALRTWQGQDFSLLLTDCHMPVMDGYTLTRTLRAQGEQAPIIGVTADTSEGAGLQMQQAGMNDMLFKPYTLNTLRQMLARWLPAVVPAVVPADEAADEAAPQSTEPARQQGERWISLFGDDEVARSMAQEYLDSNRQDGDDMMQAVACQDTHALVETAHRIKGAARMVGQLALAEEAARLEAAARLKQLEELTELSQTVLALMNSITREIGLWLDEQNTA</sequence>
<evidence type="ECO:0000259" key="20">
    <source>
        <dbReference type="PROSITE" id="PS50894"/>
    </source>
</evidence>
<evidence type="ECO:0000256" key="10">
    <source>
        <dbReference type="ARBA" id="ARBA00022840"/>
    </source>
</evidence>
<dbReference type="Pfam" id="PF13426">
    <property type="entry name" value="PAS_9"/>
    <property type="match status" value="1"/>
</dbReference>
<feature type="chain" id="PRO_5045050872" description="histidine kinase" evidence="16">
    <location>
        <begin position="23"/>
        <end position="1434"/>
    </location>
</feature>
<dbReference type="InterPro" id="IPR003594">
    <property type="entry name" value="HATPase_dom"/>
</dbReference>
<comment type="caution">
    <text evidence="21">The sequence shown here is derived from an EMBL/GenBank/DDBJ whole genome shotgun (WGS) entry which is preliminary data.</text>
</comment>
<dbReference type="PROSITE" id="PS50109">
    <property type="entry name" value="HIS_KIN"/>
    <property type="match status" value="1"/>
</dbReference>
<evidence type="ECO:0000313" key="21">
    <source>
        <dbReference type="EMBL" id="MBR7629690.1"/>
    </source>
</evidence>
<dbReference type="Pfam" id="PF02518">
    <property type="entry name" value="HATPase_c"/>
    <property type="match status" value="1"/>
</dbReference>
<dbReference type="InterPro" id="IPR035965">
    <property type="entry name" value="PAS-like_dom_sf"/>
</dbReference>
<dbReference type="CDD" id="cd17546">
    <property type="entry name" value="REC_hyHK_CKI1_RcsC-like"/>
    <property type="match status" value="1"/>
</dbReference>
<evidence type="ECO:0000256" key="14">
    <source>
        <dbReference type="PROSITE-ProRule" id="PRU00110"/>
    </source>
</evidence>
<dbReference type="PANTHER" id="PTHR43047">
    <property type="entry name" value="TWO-COMPONENT HISTIDINE PROTEIN KINASE"/>
    <property type="match status" value="1"/>
</dbReference>
<dbReference type="EMBL" id="JAGRZL010000031">
    <property type="protein sequence ID" value="MBR7629690.1"/>
    <property type="molecule type" value="Genomic_DNA"/>
</dbReference>
<feature type="modified residue" description="Phosphohistidine" evidence="14">
    <location>
        <position position="1373"/>
    </location>
</feature>
<keyword evidence="10" id="KW-0067">ATP-binding</keyword>
<dbReference type="InterPro" id="IPR036097">
    <property type="entry name" value="HisK_dim/P_sf"/>
</dbReference>
<dbReference type="SMART" id="SM00073">
    <property type="entry name" value="HPT"/>
    <property type="match status" value="1"/>
</dbReference>
<evidence type="ECO:0000256" key="5">
    <source>
        <dbReference type="ARBA" id="ARBA00022519"/>
    </source>
</evidence>
<evidence type="ECO:0000259" key="17">
    <source>
        <dbReference type="PROSITE" id="PS50109"/>
    </source>
</evidence>
<evidence type="ECO:0000256" key="15">
    <source>
        <dbReference type="PROSITE-ProRule" id="PRU00169"/>
    </source>
</evidence>
<dbReference type="InterPro" id="IPR000014">
    <property type="entry name" value="PAS"/>
</dbReference>
<dbReference type="Pfam" id="PF00072">
    <property type="entry name" value="Response_reg"/>
    <property type="match status" value="1"/>
</dbReference>
<dbReference type="RefSeq" id="WP_212513691.1">
    <property type="nucleotide sequence ID" value="NZ_CAWQDX010000054.1"/>
</dbReference>
<feature type="domain" description="Response regulatory" evidence="18">
    <location>
        <begin position="1182"/>
        <end position="1296"/>
    </location>
</feature>
<dbReference type="PANTHER" id="PTHR43047:SF72">
    <property type="entry name" value="OSMOSENSING HISTIDINE PROTEIN KINASE SLN1"/>
    <property type="match status" value="1"/>
</dbReference>
<dbReference type="SUPFAM" id="SSF55785">
    <property type="entry name" value="PYP-like sensor domain (PAS domain)"/>
    <property type="match status" value="2"/>
</dbReference>
<dbReference type="Gene3D" id="1.10.287.130">
    <property type="match status" value="1"/>
</dbReference>
<feature type="domain" description="Histidine kinase" evidence="17">
    <location>
        <begin position="834"/>
        <end position="1050"/>
    </location>
</feature>
<dbReference type="Gene3D" id="3.40.190.10">
    <property type="entry name" value="Periplasmic binding protein-like II"/>
    <property type="match status" value="4"/>
</dbReference>
<feature type="domain" description="PAC" evidence="19">
    <location>
        <begin position="631"/>
        <end position="685"/>
    </location>
</feature>
<dbReference type="Pfam" id="PF00512">
    <property type="entry name" value="HisKA"/>
    <property type="match status" value="1"/>
</dbReference>
<proteinExistence type="predicted"/>
<dbReference type="Pfam" id="PF01627">
    <property type="entry name" value="Hpt"/>
    <property type="match status" value="1"/>
</dbReference>
<evidence type="ECO:0000313" key="22">
    <source>
        <dbReference type="Proteomes" id="UP000675653"/>
    </source>
</evidence>
<evidence type="ECO:0000256" key="2">
    <source>
        <dbReference type="ARBA" id="ARBA00004429"/>
    </source>
</evidence>
<name>A0ABS5GRC6_9GAMM</name>
<keyword evidence="16" id="KW-0732">Signal</keyword>
<accession>A0ABS5GRC6</accession>
<dbReference type="InterPro" id="IPR011006">
    <property type="entry name" value="CheY-like_superfamily"/>
</dbReference>
<dbReference type="InterPro" id="IPR008207">
    <property type="entry name" value="Sig_transdc_His_kin_Hpt_dom"/>
</dbReference>
<dbReference type="InterPro" id="IPR013656">
    <property type="entry name" value="PAS_4"/>
</dbReference>
<keyword evidence="7" id="KW-0808">Transferase</keyword>
<feature type="domain" description="HPt" evidence="20">
    <location>
        <begin position="1334"/>
        <end position="1427"/>
    </location>
</feature>
<dbReference type="SUPFAM" id="SSF47384">
    <property type="entry name" value="Homodimeric domain of signal transducing histidine kinase"/>
    <property type="match status" value="1"/>
</dbReference>
<dbReference type="SUPFAM" id="SSF55874">
    <property type="entry name" value="ATPase domain of HSP90 chaperone/DNA topoisomerase II/histidine kinase"/>
    <property type="match status" value="1"/>
</dbReference>
<dbReference type="CDD" id="cd13707">
    <property type="entry name" value="PBP2_BvgS_D2"/>
    <property type="match status" value="1"/>
</dbReference>
<dbReference type="EC" id="2.7.13.3" evidence="3"/>
<dbReference type="Proteomes" id="UP000675653">
    <property type="component" value="Unassembled WGS sequence"/>
</dbReference>
<dbReference type="SUPFAM" id="SSF52172">
    <property type="entry name" value="CheY-like"/>
    <property type="match status" value="1"/>
</dbReference>
<comment type="catalytic activity">
    <reaction evidence="1">
        <text>ATP + protein L-histidine = ADP + protein N-phospho-L-histidine.</text>
        <dbReference type="EC" id="2.7.13.3"/>
    </reaction>
</comment>
<dbReference type="Gene3D" id="3.30.565.10">
    <property type="entry name" value="Histidine kinase-like ATPase, C-terminal domain"/>
    <property type="match status" value="1"/>
</dbReference>
<comment type="subcellular location">
    <subcellularLocation>
        <location evidence="2">Cell inner membrane</location>
        <topology evidence="2">Multi-pass membrane protein</topology>
    </subcellularLocation>
</comment>
<evidence type="ECO:0000256" key="3">
    <source>
        <dbReference type="ARBA" id="ARBA00012438"/>
    </source>
</evidence>
<reference evidence="21 22" key="1">
    <citation type="submission" date="2021-04" db="EMBL/GenBank/DDBJ databases">
        <title>Draft Genome of Aeromonas popoffii ID682, isolated from a natural water source in Idaho.</title>
        <authorList>
            <person name="Testerman T."/>
            <person name="Graf J."/>
        </authorList>
    </citation>
    <scope>NUCLEOTIDE SEQUENCE [LARGE SCALE GENOMIC DNA]</scope>
    <source>
        <strain evidence="21 22">ID682</strain>
    </source>
</reference>
<dbReference type="Gene3D" id="3.40.50.2300">
    <property type="match status" value="1"/>
</dbReference>
<dbReference type="InterPro" id="IPR003661">
    <property type="entry name" value="HisK_dim/P_dom"/>
</dbReference>
<dbReference type="SMART" id="SM00091">
    <property type="entry name" value="PAS"/>
    <property type="match status" value="2"/>
</dbReference>
<keyword evidence="22" id="KW-1185">Reference proteome</keyword>
<evidence type="ECO:0000259" key="19">
    <source>
        <dbReference type="PROSITE" id="PS50113"/>
    </source>
</evidence>
<evidence type="ECO:0000256" key="4">
    <source>
        <dbReference type="ARBA" id="ARBA00022475"/>
    </source>
</evidence>
<keyword evidence="12" id="KW-0902">Two-component regulatory system</keyword>
<keyword evidence="9" id="KW-0418">Kinase</keyword>
<keyword evidence="4" id="KW-1003">Cell membrane</keyword>
<dbReference type="SUPFAM" id="SSF53850">
    <property type="entry name" value="Periplasmic binding protein-like II"/>
    <property type="match status" value="2"/>
</dbReference>
<evidence type="ECO:0000256" key="8">
    <source>
        <dbReference type="ARBA" id="ARBA00022692"/>
    </source>
</evidence>
<keyword evidence="10" id="KW-0547">Nucleotide-binding</keyword>